<evidence type="ECO:0008006" key="6">
    <source>
        <dbReference type="Google" id="ProtNLM"/>
    </source>
</evidence>
<dbReference type="InterPro" id="IPR019775">
    <property type="entry name" value="WD40_repeat_CS"/>
</dbReference>
<dbReference type="PROSITE" id="PS50082">
    <property type="entry name" value="WD_REPEATS_2"/>
    <property type="match status" value="1"/>
</dbReference>
<proteinExistence type="predicted"/>
<evidence type="ECO:0000313" key="4">
    <source>
        <dbReference type="EMBL" id="CAI6089703.1"/>
    </source>
</evidence>
<reference evidence="4" key="1">
    <citation type="submission" date="2023-01" db="EMBL/GenBank/DDBJ databases">
        <authorList>
            <person name="Piombo E."/>
        </authorList>
    </citation>
    <scope>NUCLEOTIDE SEQUENCE</scope>
</reference>
<dbReference type="SUPFAM" id="SSF50978">
    <property type="entry name" value="WD40 repeat-like"/>
    <property type="match status" value="1"/>
</dbReference>
<dbReference type="PROSITE" id="PS50294">
    <property type="entry name" value="WD_REPEATS_REGION"/>
    <property type="match status" value="1"/>
</dbReference>
<dbReference type="AlphaFoldDB" id="A0AA35PZA4"/>
<keyword evidence="2" id="KW-0677">Repeat</keyword>
<dbReference type="PANTHER" id="PTHR19848:SF8">
    <property type="entry name" value="F-BOX AND WD REPEAT DOMAIN CONTAINING 7"/>
    <property type="match status" value="1"/>
</dbReference>
<evidence type="ECO:0000256" key="2">
    <source>
        <dbReference type="ARBA" id="ARBA00022737"/>
    </source>
</evidence>
<protein>
    <recommendedName>
        <fullName evidence="6">Vegetative incompatibility protein HET-E-1</fullName>
    </recommendedName>
</protein>
<dbReference type="PROSITE" id="PS00678">
    <property type="entry name" value="WD_REPEATS_1"/>
    <property type="match status" value="1"/>
</dbReference>
<dbReference type="Pfam" id="PF00400">
    <property type="entry name" value="WD40"/>
    <property type="match status" value="1"/>
</dbReference>
<feature type="repeat" description="WD" evidence="3">
    <location>
        <begin position="294"/>
        <end position="333"/>
    </location>
</feature>
<accession>A0AA35PZA4</accession>
<gene>
    <name evidence="4" type="ORF">CCHLO57077_00001320</name>
</gene>
<keyword evidence="5" id="KW-1185">Reference proteome</keyword>
<evidence type="ECO:0000256" key="3">
    <source>
        <dbReference type="PROSITE-ProRule" id="PRU00221"/>
    </source>
</evidence>
<sequence>MDRLSLSLRCRQACARSEITHISLTDTAALAVYVSPPPASLSWVDTFSLNRKPGKLASLSKSSGSYGAFPPSSSSYAVGSSSSTVYAALKDWTIRVSGGIEYCHSSSVLVRDLDSGKTLLELKDAGRAPIAWSRDARLVAAGEANNPERMGIWDAKTGARVGRVISHIDAVTHAAFAPSSDVAGPSTLVTLSRDGTLRITNPSTSRTVARLELTSRNPRALAVAPHGNTIVSVWDSSLYVWHPRSGDLTSYALSATRMAEGWPLAISPDCRYVACRTEDGFDLMEVSSGVVVFAMATESIVTAAAFSSDSSALLLGRMDGVLELWDISEKGSN</sequence>
<keyword evidence="1 3" id="KW-0853">WD repeat</keyword>
<dbReference type="Proteomes" id="UP001160390">
    <property type="component" value="Unassembled WGS sequence"/>
</dbReference>
<organism evidence="4 5">
    <name type="scientific">Clonostachys chloroleuca</name>
    <dbReference type="NCBI Taxonomy" id="1926264"/>
    <lineage>
        <taxon>Eukaryota</taxon>
        <taxon>Fungi</taxon>
        <taxon>Dikarya</taxon>
        <taxon>Ascomycota</taxon>
        <taxon>Pezizomycotina</taxon>
        <taxon>Sordariomycetes</taxon>
        <taxon>Hypocreomycetidae</taxon>
        <taxon>Hypocreales</taxon>
        <taxon>Bionectriaceae</taxon>
        <taxon>Clonostachys</taxon>
    </lineage>
</organism>
<dbReference type="SMART" id="SM00320">
    <property type="entry name" value="WD40"/>
    <property type="match status" value="3"/>
</dbReference>
<dbReference type="InterPro" id="IPR015943">
    <property type="entry name" value="WD40/YVTN_repeat-like_dom_sf"/>
</dbReference>
<dbReference type="EMBL" id="CABFNP030001012">
    <property type="protein sequence ID" value="CAI6089703.1"/>
    <property type="molecule type" value="Genomic_DNA"/>
</dbReference>
<evidence type="ECO:0000313" key="5">
    <source>
        <dbReference type="Proteomes" id="UP001160390"/>
    </source>
</evidence>
<comment type="caution">
    <text evidence="4">The sequence shown here is derived from an EMBL/GenBank/DDBJ whole genome shotgun (WGS) entry which is preliminary data.</text>
</comment>
<dbReference type="InterPro" id="IPR001680">
    <property type="entry name" value="WD40_rpt"/>
</dbReference>
<dbReference type="Gene3D" id="2.130.10.10">
    <property type="entry name" value="YVTN repeat-like/Quinoprotein amine dehydrogenase"/>
    <property type="match status" value="1"/>
</dbReference>
<name>A0AA35PZA4_9HYPO</name>
<dbReference type="PANTHER" id="PTHR19848">
    <property type="entry name" value="WD40 REPEAT PROTEIN"/>
    <property type="match status" value="1"/>
</dbReference>
<dbReference type="InterPro" id="IPR036322">
    <property type="entry name" value="WD40_repeat_dom_sf"/>
</dbReference>
<evidence type="ECO:0000256" key="1">
    <source>
        <dbReference type="ARBA" id="ARBA00022574"/>
    </source>
</evidence>